<gene>
    <name evidence="5" type="ORF">GGQ66_001609</name>
</gene>
<dbReference type="Gene3D" id="1.10.260.40">
    <property type="entry name" value="lambda repressor-like DNA-binding domains"/>
    <property type="match status" value="1"/>
</dbReference>
<evidence type="ECO:0000259" key="4">
    <source>
        <dbReference type="PROSITE" id="PS50932"/>
    </source>
</evidence>
<dbReference type="RefSeq" id="WP_183791217.1">
    <property type="nucleotide sequence ID" value="NZ_JACIDU010000005.1"/>
</dbReference>
<evidence type="ECO:0000313" key="5">
    <source>
        <dbReference type="EMBL" id="MBB4103054.1"/>
    </source>
</evidence>
<dbReference type="Proteomes" id="UP000584824">
    <property type="component" value="Unassembled WGS sequence"/>
</dbReference>
<organism evidence="5 6">
    <name type="scientific">Allorhizobium borbori</name>
    <dbReference type="NCBI Taxonomy" id="485907"/>
    <lineage>
        <taxon>Bacteria</taxon>
        <taxon>Pseudomonadati</taxon>
        <taxon>Pseudomonadota</taxon>
        <taxon>Alphaproteobacteria</taxon>
        <taxon>Hyphomicrobiales</taxon>
        <taxon>Rhizobiaceae</taxon>
        <taxon>Rhizobium/Agrobacterium group</taxon>
        <taxon>Allorhizobium</taxon>
    </lineage>
</organism>
<keyword evidence="3" id="KW-0804">Transcription</keyword>
<accession>A0A7W6P084</accession>
<dbReference type="Pfam" id="PF00356">
    <property type="entry name" value="LacI"/>
    <property type="match status" value="1"/>
</dbReference>
<sequence>MSKHIKGVTISQVADAAGVARSSVSRAFTRPEMLSPETVNRIMAAADQLGYRPNHTARALSTGRYGNIALIVPDIANPFFPPMIRAAQMQADSANFCIFLGNTEENGEKEDQLIGRFTGQVEGLILASPRLSDERIWAHAEKLPLVLINRDIPGISSVLIDSSVGVAEAVTHLAKLHHRKMVYISGPPVSWSNRQRQEAFDKTALALGVETATVPTLRPDFESGRKAVEAMLATGATAGIAFDDLTAQGVLTGLAERGISVPADFSLIGCDDVLGSVTYPALTSISSQSSEAGQAAIALLLEMLQTSKHADLRHMIATHLVVRNTTREPHSAVTSG</sequence>
<dbReference type="SUPFAM" id="SSF53822">
    <property type="entry name" value="Periplasmic binding protein-like I"/>
    <property type="match status" value="1"/>
</dbReference>
<dbReference type="CDD" id="cd01392">
    <property type="entry name" value="HTH_LacI"/>
    <property type="match status" value="1"/>
</dbReference>
<dbReference type="SMART" id="SM00354">
    <property type="entry name" value="HTH_LACI"/>
    <property type="match status" value="1"/>
</dbReference>
<evidence type="ECO:0000256" key="2">
    <source>
        <dbReference type="ARBA" id="ARBA00023125"/>
    </source>
</evidence>
<dbReference type="GO" id="GO:0003700">
    <property type="term" value="F:DNA-binding transcription factor activity"/>
    <property type="evidence" value="ECO:0007669"/>
    <property type="project" value="TreeGrafter"/>
</dbReference>
<dbReference type="Gene3D" id="3.40.50.2300">
    <property type="match status" value="2"/>
</dbReference>
<proteinExistence type="predicted"/>
<name>A0A7W6P084_9HYPH</name>
<evidence type="ECO:0000256" key="1">
    <source>
        <dbReference type="ARBA" id="ARBA00023015"/>
    </source>
</evidence>
<protein>
    <submittedName>
        <fullName evidence="5">LacI family transcriptional regulator</fullName>
    </submittedName>
</protein>
<keyword evidence="1" id="KW-0805">Transcription regulation</keyword>
<evidence type="ECO:0000313" key="6">
    <source>
        <dbReference type="Proteomes" id="UP000584824"/>
    </source>
</evidence>
<keyword evidence="6" id="KW-1185">Reference proteome</keyword>
<dbReference type="AlphaFoldDB" id="A0A7W6P084"/>
<dbReference type="InterPro" id="IPR000843">
    <property type="entry name" value="HTH_LacI"/>
</dbReference>
<comment type="caution">
    <text evidence="5">The sequence shown here is derived from an EMBL/GenBank/DDBJ whole genome shotgun (WGS) entry which is preliminary data.</text>
</comment>
<dbReference type="InterPro" id="IPR028082">
    <property type="entry name" value="Peripla_BP_I"/>
</dbReference>
<dbReference type="PANTHER" id="PTHR30146">
    <property type="entry name" value="LACI-RELATED TRANSCRIPTIONAL REPRESSOR"/>
    <property type="match status" value="1"/>
</dbReference>
<dbReference type="SUPFAM" id="SSF47413">
    <property type="entry name" value="lambda repressor-like DNA-binding domains"/>
    <property type="match status" value="1"/>
</dbReference>
<dbReference type="InterPro" id="IPR046335">
    <property type="entry name" value="LacI/GalR-like_sensor"/>
</dbReference>
<reference evidence="5 6" key="1">
    <citation type="submission" date="2020-08" db="EMBL/GenBank/DDBJ databases">
        <title>Genomic Encyclopedia of Type Strains, Phase IV (KMG-IV): sequencing the most valuable type-strain genomes for metagenomic binning, comparative biology and taxonomic classification.</title>
        <authorList>
            <person name="Goeker M."/>
        </authorList>
    </citation>
    <scope>NUCLEOTIDE SEQUENCE [LARGE SCALE GENOMIC DNA]</scope>
    <source>
        <strain evidence="5 6">DSM 26385</strain>
    </source>
</reference>
<dbReference type="PROSITE" id="PS50932">
    <property type="entry name" value="HTH_LACI_2"/>
    <property type="match status" value="1"/>
</dbReference>
<dbReference type="CDD" id="cd06267">
    <property type="entry name" value="PBP1_LacI_sugar_binding-like"/>
    <property type="match status" value="1"/>
</dbReference>
<dbReference type="PANTHER" id="PTHR30146:SF138">
    <property type="entry name" value="TRANSCRIPTIONAL REGULATORY PROTEIN"/>
    <property type="match status" value="1"/>
</dbReference>
<keyword evidence="2" id="KW-0238">DNA-binding</keyword>
<dbReference type="Pfam" id="PF13377">
    <property type="entry name" value="Peripla_BP_3"/>
    <property type="match status" value="1"/>
</dbReference>
<dbReference type="InterPro" id="IPR010982">
    <property type="entry name" value="Lambda_DNA-bd_dom_sf"/>
</dbReference>
<dbReference type="EMBL" id="JACIDU010000005">
    <property type="protein sequence ID" value="MBB4103054.1"/>
    <property type="molecule type" value="Genomic_DNA"/>
</dbReference>
<dbReference type="GO" id="GO:0000976">
    <property type="term" value="F:transcription cis-regulatory region binding"/>
    <property type="evidence" value="ECO:0007669"/>
    <property type="project" value="TreeGrafter"/>
</dbReference>
<feature type="domain" description="HTH lacI-type" evidence="4">
    <location>
        <begin position="8"/>
        <end position="62"/>
    </location>
</feature>
<evidence type="ECO:0000256" key="3">
    <source>
        <dbReference type="ARBA" id="ARBA00023163"/>
    </source>
</evidence>